<protein>
    <submittedName>
        <fullName evidence="2">Uncharacterized protein</fullName>
    </submittedName>
</protein>
<evidence type="ECO:0000313" key="3">
    <source>
        <dbReference type="Proteomes" id="UP000244384"/>
    </source>
</evidence>
<keyword evidence="1" id="KW-1133">Transmembrane helix</keyword>
<evidence type="ECO:0000313" key="2">
    <source>
        <dbReference type="EMBL" id="AWB92704.1"/>
    </source>
</evidence>
<keyword evidence="1" id="KW-0812">Transmembrane</keyword>
<sequence>METEGLPPYPPARDAWEFPPPPVQKRWRWVAVSATVLGLVTAIVLVTALVELGRRDAPGVIDDDELVSIIDRECSLMTSTIESMPVTGPPRRQGQTIVDQNRAVSRMVTAIEREAGDRIADDRPARQWLDDWATLVDARNRYVVDGLEDESARFTVPRDPDGDPLPERMDDVFVGEGSCTVPKALLSPYPELQTTEV</sequence>
<name>A0A2S0WN75_9ACTN</name>
<gene>
    <name evidence="2" type="ORF">C3E78_11100</name>
</gene>
<proteinExistence type="predicted"/>
<keyword evidence="3" id="KW-1185">Reference proteome</keyword>
<accession>A0A2S0WN75</accession>
<organism evidence="2 3">
    <name type="scientific">Aeromicrobium chenweiae</name>
    <dbReference type="NCBI Taxonomy" id="2079793"/>
    <lineage>
        <taxon>Bacteria</taxon>
        <taxon>Bacillati</taxon>
        <taxon>Actinomycetota</taxon>
        <taxon>Actinomycetes</taxon>
        <taxon>Propionibacteriales</taxon>
        <taxon>Nocardioidaceae</taxon>
        <taxon>Aeromicrobium</taxon>
    </lineage>
</organism>
<dbReference type="EMBL" id="CP026952">
    <property type="protein sequence ID" value="AWB92704.1"/>
    <property type="molecule type" value="Genomic_DNA"/>
</dbReference>
<feature type="transmembrane region" description="Helical" evidence="1">
    <location>
        <begin position="29"/>
        <end position="50"/>
    </location>
</feature>
<reference evidence="3" key="1">
    <citation type="submission" date="2018-01" db="EMBL/GenBank/DDBJ databases">
        <authorList>
            <person name="Li J."/>
        </authorList>
    </citation>
    <scope>NUCLEOTIDE SEQUENCE [LARGE SCALE GENOMIC DNA]</scope>
    <source>
        <strain evidence="3">592</strain>
    </source>
</reference>
<dbReference type="KEGG" id="aez:C3E78_11100"/>
<dbReference type="Proteomes" id="UP000244384">
    <property type="component" value="Chromosome"/>
</dbReference>
<dbReference type="AlphaFoldDB" id="A0A2S0WN75"/>
<keyword evidence="1" id="KW-0472">Membrane</keyword>
<evidence type="ECO:0000256" key="1">
    <source>
        <dbReference type="SAM" id="Phobius"/>
    </source>
</evidence>